<dbReference type="Proteomes" id="UP000280960">
    <property type="component" value="Chromosome"/>
</dbReference>
<dbReference type="RefSeq" id="WP_122014789.1">
    <property type="nucleotide sequence ID" value="NZ_CP033169.1"/>
</dbReference>
<feature type="domain" description="VWFA" evidence="1">
    <location>
        <begin position="375"/>
        <end position="544"/>
    </location>
</feature>
<dbReference type="PROSITE" id="PS50234">
    <property type="entry name" value="VWFA"/>
    <property type="match status" value="1"/>
</dbReference>
<reference evidence="2 3" key="1">
    <citation type="submission" date="2018-10" db="EMBL/GenBank/DDBJ databases">
        <authorList>
            <person name="Zhang X."/>
        </authorList>
    </citation>
    <scope>NUCLEOTIDE SEQUENCE [LARGE SCALE GENOMIC DNA]</scope>
    <source>
        <strain evidence="2 3">SK-G1</strain>
    </source>
</reference>
<dbReference type="InterPro" id="IPR052989">
    <property type="entry name" value="Mg-chelatase_DI-like"/>
</dbReference>
<organism evidence="2 3">
    <name type="scientific">Biomaibacter acetigenes</name>
    <dbReference type="NCBI Taxonomy" id="2316383"/>
    <lineage>
        <taxon>Bacteria</taxon>
        <taxon>Bacillati</taxon>
        <taxon>Bacillota</taxon>
        <taxon>Clostridia</taxon>
        <taxon>Thermosediminibacterales</taxon>
        <taxon>Tepidanaerobacteraceae</taxon>
        <taxon>Biomaibacter</taxon>
    </lineage>
</organism>
<dbReference type="AlphaFoldDB" id="A0A3G2R5S7"/>
<dbReference type="SMART" id="SM00327">
    <property type="entry name" value="VWA"/>
    <property type="match status" value="1"/>
</dbReference>
<dbReference type="Pfam" id="PF13519">
    <property type="entry name" value="VWA_2"/>
    <property type="match status" value="1"/>
</dbReference>
<dbReference type="EMBL" id="CP033169">
    <property type="protein sequence ID" value="AYO30749.1"/>
    <property type="molecule type" value="Genomic_DNA"/>
</dbReference>
<dbReference type="PANTHER" id="PTHR35023">
    <property type="entry name" value="CHELATASE-RELATED"/>
    <property type="match status" value="1"/>
</dbReference>
<dbReference type="Gene3D" id="3.40.50.410">
    <property type="entry name" value="von Willebrand factor, type A domain"/>
    <property type="match status" value="1"/>
</dbReference>
<proteinExistence type="predicted"/>
<evidence type="ECO:0000259" key="1">
    <source>
        <dbReference type="PROSITE" id="PS50234"/>
    </source>
</evidence>
<dbReference type="SUPFAM" id="SSF53300">
    <property type="entry name" value="vWA-like"/>
    <property type="match status" value="1"/>
</dbReference>
<dbReference type="InterPro" id="IPR036465">
    <property type="entry name" value="vWFA_dom_sf"/>
</dbReference>
<gene>
    <name evidence="2" type="ORF">D2962_09100</name>
</gene>
<name>A0A3G2R5S7_9FIRM</name>
<keyword evidence="3" id="KW-1185">Reference proteome</keyword>
<accession>A0A3G2R5S7</accession>
<protein>
    <submittedName>
        <fullName evidence="2">VWA domain-containing protein</fullName>
    </submittedName>
</protein>
<sequence>MIHVEILRSELEKHRGVRIGETAVVSRKIHTIDPHQPEEVHIIMNSDAGRVFYNRFNENEIIHIDLFHEIAAIDIKKAAEYLKKSMVESGLNNFIDYIDIQTGSGGGRLSGSLNYGLSESLVKDHLNHVHLAGLIPDDRLDMVFFLVDKVEEVIQLQNIELRKVEKIFNEIGSYPIDMSPYATNSDSNLRQNWSNTYDNKIRREAAALIEHFNSIREIEDILDALSRSQVSGDNLYNLKKKYGDMDDIIKHMEQNNFIEKDSNCYCLTRDGIKLKDYFKVNRKELELMLKKFIKNLPKLKNNNGFHIVYSSNRTGLDNKGPLISETFNPANWIGELEINETVKNALTRCYCKKQRFSIDEQDLVSLKRNPKMSQDICLIIDASASMAGYRLRNAKFLAKHLVLNFHRRISVLAFQEREVKVYVPFTRNFSTLDAGLNEIISTGLTPLALAIDKGISYMSSRLVKNPLIILITDGIPTVSLWTQDPIKDAINAASKIAKKNIDFCCIGLQPNKDCLINITKAAKGKLFVVDELNRDVLIDVTRESGQLL</sequence>
<dbReference type="KEGG" id="bacg:D2962_09100"/>
<evidence type="ECO:0000313" key="3">
    <source>
        <dbReference type="Proteomes" id="UP000280960"/>
    </source>
</evidence>
<dbReference type="InterPro" id="IPR002035">
    <property type="entry name" value="VWF_A"/>
</dbReference>
<evidence type="ECO:0000313" key="2">
    <source>
        <dbReference type="EMBL" id="AYO30749.1"/>
    </source>
</evidence>
<dbReference type="PANTHER" id="PTHR35023:SF1">
    <property type="entry name" value="MG-PROTOPORPHYRIN IX CHELATASE"/>
    <property type="match status" value="1"/>
</dbReference>